<gene>
    <name evidence="2" type="ORF">P879_10757</name>
</gene>
<dbReference type="EMBL" id="JTDF01019687">
    <property type="protein sequence ID" value="KAF8562496.1"/>
    <property type="molecule type" value="Genomic_DNA"/>
</dbReference>
<accession>A0A8T0D505</accession>
<feature type="compositionally biased region" description="Acidic residues" evidence="1">
    <location>
        <begin position="137"/>
        <end position="149"/>
    </location>
</feature>
<evidence type="ECO:0000313" key="3">
    <source>
        <dbReference type="Proteomes" id="UP000699462"/>
    </source>
</evidence>
<evidence type="ECO:0000313" key="2">
    <source>
        <dbReference type="EMBL" id="KAF8562496.1"/>
    </source>
</evidence>
<feature type="compositionally biased region" description="Basic residues" evidence="1">
    <location>
        <begin position="20"/>
        <end position="30"/>
    </location>
</feature>
<comment type="caution">
    <text evidence="2">The sequence shown here is derived from an EMBL/GenBank/DDBJ whole genome shotgun (WGS) entry which is preliminary data.</text>
</comment>
<feature type="compositionally biased region" description="Basic residues" evidence="1">
    <location>
        <begin position="1"/>
        <end position="12"/>
    </location>
</feature>
<sequence>MSKKSIINRKNNRSGIAMHKSSKRKKHKKRNLTETIETMDQNKVLEPVPRKSHPKAERNLLKHKKRISKRDVEPPAASKKAFGAVSSDSDPELINANWDLPEDDAEKLHGTSWDNDTTKLRASGPASKTEDAGDLSSDLDESESDLDEELTDTQLSALLSNKTDMDGVVYTGDDDESGEVDISPPPSVTETAVLLPKIATPSALPTKSANQPKTVNGTITTADCLNTETSTVFSWNNERELLAEIERRSVDLSMRSLYVAPIPPNCSLGKLKQLSPTLVSCRLSYNPHTKVCRQ</sequence>
<dbReference type="OrthoDB" id="6268343at2759"/>
<proteinExistence type="predicted"/>
<keyword evidence="3" id="KW-1185">Reference proteome</keyword>
<protein>
    <submittedName>
        <fullName evidence="2">Uncharacterized protein</fullName>
    </submittedName>
</protein>
<organism evidence="2 3">
    <name type="scientific">Paragonimus westermani</name>
    <dbReference type="NCBI Taxonomy" id="34504"/>
    <lineage>
        <taxon>Eukaryota</taxon>
        <taxon>Metazoa</taxon>
        <taxon>Spiralia</taxon>
        <taxon>Lophotrochozoa</taxon>
        <taxon>Platyhelminthes</taxon>
        <taxon>Trematoda</taxon>
        <taxon>Digenea</taxon>
        <taxon>Plagiorchiida</taxon>
        <taxon>Troglotremata</taxon>
        <taxon>Troglotrematidae</taxon>
        <taxon>Paragonimus</taxon>
    </lineage>
</organism>
<feature type="region of interest" description="Disordered" evidence="1">
    <location>
        <begin position="1"/>
        <end position="149"/>
    </location>
</feature>
<evidence type="ECO:0000256" key="1">
    <source>
        <dbReference type="SAM" id="MobiDB-lite"/>
    </source>
</evidence>
<reference evidence="2 3" key="1">
    <citation type="submission" date="2019-07" db="EMBL/GenBank/DDBJ databases">
        <title>Annotation for the trematode Paragonimus westermani.</title>
        <authorList>
            <person name="Choi Y.-J."/>
        </authorList>
    </citation>
    <scope>NUCLEOTIDE SEQUENCE [LARGE SCALE GENOMIC DNA]</scope>
    <source>
        <strain evidence="2">180907_Pwestermani</strain>
    </source>
</reference>
<dbReference type="AlphaFoldDB" id="A0A8T0D505"/>
<dbReference type="Proteomes" id="UP000699462">
    <property type="component" value="Unassembled WGS sequence"/>
</dbReference>
<name>A0A8T0D505_9TREM</name>